<organism evidence="2">
    <name type="scientific">Sesamum radiatum</name>
    <name type="common">Black benniseed</name>
    <dbReference type="NCBI Taxonomy" id="300843"/>
    <lineage>
        <taxon>Eukaryota</taxon>
        <taxon>Viridiplantae</taxon>
        <taxon>Streptophyta</taxon>
        <taxon>Embryophyta</taxon>
        <taxon>Tracheophyta</taxon>
        <taxon>Spermatophyta</taxon>
        <taxon>Magnoliopsida</taxon>
        <taxon>eudicotyledons</taxon>
        <taxon>Gunneridae</taxon>
        <taxon>Pentapetalae</taxon>
        <taxon>asterids</taxon>
        <taxon>lamiids</taxon>
        <taxon>Lamiales</taxon>
        <taxon>Pedaliaceae</taxon>
        <taxon>Sesamum</taxon>
    </lineage>
</organism>
<comment type="caution">
    <text evidence="2">The sequence shown here is derived from an EMBL/GenBank/DDBJ whole genome shotgun (WGS) entry which is preliminary data.</text>
</comment>
<feature type="region of interest" description="Disordered" evidence="1">
    <location>
        <begin position="1"/>
        <end position="32"/>
    </location>
</feature>
<dbReference type="EMBL" id="JACGWJ010000032">
    <property type="protein sequence ID" value="KAL0297273.1"/>
    <property type="molecule type" value="Genomic_DNA"/>
</dbReference>
<evidence type="ECO:0000256" key="1">
    <source>
        <dbReference type="SAM" id="MobiDB-lite"/>
    </source>
</evidence>
<protein>
    <submittedName>
        <fullName evidence="2">Uncharacterized protein</fullName>
    </submittedName>
</protein>
<proteinExistence type="predicted"/>
<sequence>MAREGKRQLGVSEPQVVQNMDNNLEPGGAPDDIPMEIVELLAKNQRDRALGNPRKHLLPGD</sequence>
<name>A0AAW2JT19_SESRA</name>
<reference evidence="2" key="2">
    <citation type="journal article" date="2024" name="Plant">
        <title>Genomic evolution and insights into agronomic trait innovations of Sesamum species.</title>
        <authorList>
            <person name="Miao H."/>
            <person name="Wang L."/>
            <person name="Qu L."/>
            <person name="Liu H."/>
            <person name="Sun Y."/>
            <person name="Le M."/>
            <person name="Wang Q."/>
            <person name="Wei S."/>
            <person name="Zheng Y."/>
            <person name="Lin W."/>
            <person name="Duan Y."/>
            <person name="Cao H."/>
            <person name="Xiong S."/>
            <person name="Wang X."/>
            <person name="Wei L."/>
            <person name="Li C."/>
            <person name="Ma Q."/>
            <person name="Ju M."/>
            <person name="Zhao R."/>
            <person name="Li G."/>
            <person name="Mu C."/>
            <person name="Tian Q."/>
            <person name="Mei H."/>
            <person name="Zhang T."/>
            <person name="Gao T."/>
            <person name="Zhang H."/>
        </authorList>
    </citation>
    <scope>NUCLEOTIDE SEQUENCE</scope>
    <source>
        <strain evidence="2">G02</strain>
    </source>
</reference>
<reference evidence="2" key="1">
    <citation type="submission" date="2020-06" db="EMBL/GenBank/DDBJ databases">
        <authorList>
            <person name="Li T."/>
            <person name="Hu X."/>
            <person name="Zhang T."/>
            <person name="Song X."/>
            <person name="Zhang H."/>
            <person name="Dai N."/>
            <person name="Sheng W."/>
            <person name="Hou X."/>
            <person name="Wei L."/>
        </authorList>
    </citation>
    <scope>NUCLEOTIDE SEQUENCE</scope>
    <source>
        <strain evidence="2">G02</strain>
        <tissue evidence="2">Leaf</tissue>
    </source>
</reference>
<accession>A0AAW2JT19</accession>
<evidence type="ECO:0000313" key="2">
    <source>
        <dbReference type="EMBL" id="KAL0297273.1"/>
    </source>
</evidence>
<gene>
    <name evidence="2" type="ORF">Sradi_6779400</name>
</gene>
<dbReference type="AlphaFoldDB" id="A0AAW2JT19"/>